<evidence type="ECO:0000256" key="8">
    <source>
        <dbReference type="ARBA" id="ARBA00034808"/>
    </source>
</evidence>
<evidence type="ECO:0000256" key="5">
    <source>
        <dbReference type="ARBA" id="ARBA00023125"/>
    </source>
</evidence>
<dbReference type="GO" id="GO:0006281">
    <property type="term" value="P:DNA repair"/>
    <property type="evidence" value="ECO:0007669"/>
    <property type="project" value="InterPro"/>
</dbReference>
<dbReference type="CDD" id="cd17920">
    <property type="entry name" value="DEXHc_RecQ"/>
    <property type="match status" value="1"/>
</dbReference>
<dbReference type="OrthoDB" id="683212at2759"/>
<dbReference type="InterPro" id="IPR002121">
    <property type="entry name" value="HRDC_dom"/>
</dbReference>
<feature type="domain" description="Helicase ATP-binding" evidence="11">
    <location>
        <begin position="1322"/>
        <end position="1489"/>
    </location>
</feature>
<dbReference type="CDD" id="cd18794">
    <property type="entry name" value="SF2_C_RecQ"/>
    <property type="match status" value="1"/>
</dbReference>
<dbReference type="GO" id="GO:0006260">
    <property type="term" value="P:DNA replication"/>
    <property type="evidence" value="ECO:0007669"/>
    <property type="project" value="InterPro"/>
</dbReference>
<feature type="region of interest" description="Disordered" evidence="9">
    <location>
        <begin position="2070"/>
        <end position="2109"/>
    </location>
</feature>
<organism evidence="13 14">
    <name type="scientific">Eragrostis curvula</name>
    <name type="common">weeping love grass</name>
    <dbReference type="NCBI Taxonomy" id="38414"/>
    <lineage>
        <taxon>Eukaryota</taxon>
        <taxon>Viridiplantae</taxon>
        <taxon>Streptophyta</taxon>
        <taxon>Embryophyta</taxon>
        <taxon>Tracheophyta</taxon>
        <taxon>Spermatophyta</taxon>
        <taxon>Magnoliopsida</taxon>
        <taxon>Liliopsida</taxon>
        <taxon>Poales</taxon>
        <taxon>Poaceae</taxon>
        <taxon>PACMAD clade</taxon>
        <taxon>Chloridoideae</taxon>
        <taxon>Eragrostideae</taxon>
        <taxon>Eragrostidinae</taxon>
        <taxon>Eragrostis</taxon>
    </lineage>
</organism>
<dbReference type="Gene3D" id="1.10.150.80">
    <property type="entry name" value="HRDC domain"/>
    <property type="match status" value="1"/>
</dbReference>
<dbReference type="PANTHER" id="PTHR33739">
    <property type="entry name" value="OS07G0681500 PROTEIN"/>
    <property type="match status" value="1"/>
</dbReference>
<dbReference type="SMART" id="SM00487">
    <property type="entry name" value="DEXDc"/>
    <property type="match status" value="1"/>
</dbReference>
<gene>
    <name evidence="13" type="ORF">EJB05_10524</name>
</gene>
<feature type="domain" description="Helicase C-terminal" evidence="12">
    <location>
        <begin position="1513"/>
        <end position="1664"/>
    </location>
</feature>
<dbReference type="Gene3D" id="3.40.50.300">
    <property type="entry name" value="P-loop containing nucleotide triphosphate hydrolases"/>
    <property type="match status" value="2"/>
</dbReference>
<evidence type="ECO:0000256" key="1">
    <source>
        <dbReference type="ARBA" id="ARBA00001947"/>
    </source>
</evidence>
<dbReference type="FunFam" id="3.40.50.300:FF:001450">
    <property type="entry name" value="ATP-dependent DNA helicase"/>
    <property type="match status" value="1"/>
</dbReference>
<dbReference type="SMART" id="SM00956">
    <property type="entry name" value="RQC"/>
    <property type="match status" value="1"/>
</dbReference>
<dbReference type="InterPro" id="IPR010997">
    <property type="entry name" value="HRDC-like_sf"/>
</dbReference>
<dbReference type="PROSITE" id="PS51194">
    <property type="entry name" value="HELICASE_CTER"/>
    <property type="match status" value="1"/>
</dbReference>
<evidence type="ECO:0000256" key="6">
    <source>
        <dbReference type="ARBA" id="ARBA00023235"/>
    </source>
</evidence>
<dbReference type="InterPro" id="IPR001650">
    <property type="entry name" value="Helicase_C-like"/>
</dbReference>
<proteinExistence type="inferred from homology"/>
<dbReference type="FunFam" id="1.10.150.80:FF:000011">
    <property type="entry name" value="ATP-dependent DNA helicase"/>
    <property type="match status" value="1"/>
</dbReference>
<feature type="compositionally biased region" description="Polar residues" evidence="9">
    <location>
        <begin position="2098"/>
        <end position="2109"/>
    </location>
</feature>
<comment type="cofactor">
    <cofactor evidence="1">
        <name>Zn(2+)</name>
        <dbReference type="ChEBI" id="CHEBI:29105"/>
    </cofactor>
</comment>
<dbReference type="SMART" id="SM00490">
    <property type="entry name" value="HELICc"/>
    <property type="match status" value="1"/>
</dbReference>
<evidence type="ECO:0000259" key="11">
    <source>
        <dbReference type="PROSITE" id="PS51192"/>
    </source>
</evidence>
<dbReference type="SUPFAM" id="SSF46785">
    <property type="entry name" value="Winged helix' DNA-binding domain"/>
    <property type="match status" value="1"/>
</dbReference>
<evidence type="ECO:0000259" key="12">
    <source>
        <dbReference type="PROSITE" id="PS51194"/>
    </source>
</evidence>
<dbReference type="EMBL" id="RWGY01000007">
    <property type="protein sequence ID" value="TVU37221.1"/>
    <property type="molecule type" value="Genomic_DNA"/>
</dbReference>
<dbReference type="SUPFAM" id="SSF52540">
    <property type="entry name" value="P-loop containing nucleoside triphosphate hydrolases"/>
    <property type="match status" value="1"/>
</dbReference>
<keyword evidence="4" id="KW-0067">ATP-binding</keyword>
<dbReference type="PANTHER" id="PTHR33739:SF3">
    <property type="entry name" value="OS07G0681500 PROTEIN"/>
    <property type="match status" value="1"/>
</dbReference>
<dbReference type="FunFam" id="1.10.10.10:FF:000513">
    <property type="entry name" value="ATP-dependent DNA helicase"/>
    <property type="match status" value="1"/>
</dbReference>
<keyword evidence="5" id="KW-0238">DNA-binding</keyword>
<dbReference type="Pfam" id="PF14493">
    <property type="entry name" value="HTH_40"/>
    <property type="match status" value="1"/>
</dbReference>
<dbReference type="InterPro" id="IPR004589">
    <property type="entry name" value="DNA_helicase_ATP-dep_RecQ"/>
</dbReference>
<keyword evidence="6" id="KW-0413">Isomerase</keyword>
<dbReference type="InterPro" id="IPR029491">
    <property type="entry name" value="Helicase_HTH"/>
</dbReference>
<dbReference type="InterPro" id="IPR011545">
    <property type="entry name" value="DEAD/DEAH_box_helicase_dom"/>
</dbReference>
<dbReference type="InterPro" id="IPR014001">
    <property type="entry name" value="Helicase_ATP-bd"/>
</dbReference>
<evidence type="ECO:0000259" key="10">
    <source>
        <dbReference type="PROSITE" id="PS50967"/>
    </source>
</evidence>
<dbReference type="Proteomes" id="UP000324897">
    <property type="component" value="Chromosome 4"/>
</dbReference>
<dbReference type="Gene3D" id="1.10.10.10">
    <property type="entry name" value="Winged helix-like DNA-binding domain superfamily/Winged helix DNA-binding domain"/>
    <property type="match status" value="1"/>
</dbReference>
<keyword evidence="14" id="KW-1185">Reference proteome</keyword>
<dbReference type="GO" id="GO:0043138">
    <property type="term" value="F:3'-5' DNA helicase activity"/>
    <property type="evidence" value="ECO:0007669"/>
    <property type="project" value="UniProtKB-EC"/>
</dbReference>
<dbReference type="Pfam" id="PF00271">
    <property type="entry name" value="Helicase_C"/>
    <property type="match status" value="1"/>
</dbReference>
<dbReference type="Pfam" id="PF16124">
    <property type="entry name" value="RecQ_Zn_bind"/>
    <property type="match status" value="1"/>
</dbReference>
<dbReference type="FunFam" id="3.40.50.300:FF:001747">
    <property type="entry name" value="ATP-dependent DNA helicase"/>
    <property type="match status" value="1"/>
</dbReference>
<evidence type="ECO:0000256" key="9">
    <source>
        <dbReference type="SAM" id="MobiDB-lite"/>
    </source>
</evidence>
<dbReference type="GO" id="GO:0005524">
    <property type="term" value="F:ATP binding"/>
    <property type="evidence" value="ECO:0007669"/>
    <property type="project" value="UniProtKB-KW"/>
</dbReference>
<accession>A0A5J9VNN7</accession>
<evidence type="ECO:0000256" key="3">
    <source>
        <dbReference type="ARBA" id="ARBA00022741"/>
    </source>
</evidence>
<feature type="domain" description="HRDC" evidence="10">
    <location>
        <begin position="1842"/>
        <end position="1922"/>
    </location>
</feature>
<dbReference type="PROSITE" id="PS50967">
    <property type="entry name" value="HRDC"/>
    <property type="match status" value="1"/>
</dbReference>
<dbReference type="EC" id="5.6.2.4" evidence="8"/>
<dbReference type="GO" id="GO:2000762">
    <property type="term" value="P:regulation of phenylpropanoid metabolic process"/>
    <property type="evidence" value="ECO:0007669"/>
    <property type="project" value="InterPro"/>
</dbReference>
<evidence type="ECO:0000313" key="14">
    <source>
        <dbReference type="Proteomes" id="UP000324897"/>
    </source>
</evidence>
<evidence type="ECO:0000256" key="4">
    <source>
        <dbReference type="ARBA" id="ARBA00022840"/>
    </source>
</evidence>
<keyword evidence="3" id="KW-0547">Nucleotide-binding</keyword>
<dbReference type="Pfam" id="PF00570">
    <property type="entry name" value="HRDC"/>
    <property type="match status" value="1"/>
</dbReference>
<dbReference type="Pfam" id="PF00270">
    <property type="entry name" value="DEAD"/>
    <property type="match status" value="1"/>
</dbReference>
<dbReference type="Pfam" id="PF09382">
    <property type="entry name" value="RQC"/>
    <property type="match status" value="1"/>
</dbReference>
<dbReference type="InterPro" id="IPR044876">
    <property type="entry name" value="HRDC_dom_sf"/>
</dbReference>
<feature type="region of interest" description="Disordered" evidence="9">
    <location>
        <begin position="1818"/>
        <end position="1837"/>
    </location>
</feature>
<evidence type="ECO:0000256" key="2">
    <source>
        <dbReference type="ARBA" id="ARBA00005446"/>
    </source>
</evidence>
<evidence type="ECO:0000256" key="7">
    <source>
        <dbReference type="ARBA" id="ARBA00034617"/>
    </source>
</evidence>
<dbReference type="Gramene" id="TVU37221">
    <property type="protein sequence ID" value="TVU37221"/>
    <property type="gene ID" value="EJB05_10524"/>
</dbReference>
<feature type="compositionally biased region" description="Low complexity" evidence="9">
    <location>
        <begin position="1820"/>
        <end position="1829"/>
    </location>
</feature>
<reference evidence="13 14" key="1">
    <citation type="journal article" date="2019" name="Sci. Rep.">
        <title>A high-quality genome of Eragrostis curvula grass provides insights into Poaceae evolution and supports new strategies to enhance forage quality.</title>
        <authorList>
            <person name="Carballo J."/>
            <person name="Santos B.A.C.M."/>
            <person name="Zappacosta D."/>
            <person name="Garbus I."/>
            <person name="Selva J.P."/>
            <person name="Gallo C.A."/>
            <person name="Diaz A."/>
            <person name="Albertini E."/>
            <person name="Caccamo M."/>
            <person name="Echenique V."/>
        </authorList>
    </citation>
    <scope>NUCLEOTIDE SEQUENCE [LARGE SCALE GENOMIC DNA]</scope>
    <source>
        <strain evidence="14">cv. Victoria</strain>
        <tissue evidence="13">Leaf</tissue>
    </source>
</reference>
<dbReference type="InterPro" id="IPR039638">
    <property type="entry name" value="MED33A/B"/>
</dbReference>
<name>A0A5J9VNN7_9POAL</name>
<sequence length="2192" mass="239486">MAAGDAAGLVPAGPGDLEGRVMAAVKASEARGDPPLVRAVELARVVAGEGAAIPNADLAGILVSNLCFAHNSPSLWKLVGQAMASRLVFPLHVLALLTPRVLPQRRAQPEAYRLYLELMKCNVTSSLSMEAGPNRDKLTKSIDDALQLSKVYGFSGLDFGHVIIMFVLVVVTKLIDSILEDCGLPNGLTEGQENVYSIEGGRQPMDVDVKRVSSEKQNEHRSMKHMIVIGGSKYCPISDIRVRPEKFSSLSQRLSFIEAHKMALESVLPAGDKINDLLINIRRVCNADYQPNNKRLVGVLDNMRSNAPLLGQLTGAGRAACWIIFDIYVENAIDGKHLSGISAIEVLKEVTKTLQVLNEASWQETFKALWISALRLVQRAREPLEGPIPHLDARLCMLLAHIPLSIAAILKEESDVFGAEGNKILPRRQGLISSLQDLIQYTGLIVPPSSVVNAANAAASKAAVFKANYKAGVANSSMMVQTDSSTRAVGNMLHLIIEACISRKLIDTSAYLWPGYVVPSGPSKDTILPQESPWLNFMQGAPLSGPLIDALVATPASSVAELDKLYNIAANGSEEEKTAAAKILCGASLVRGWNIQEHVVGMVVKLLSAALPSDSSTSTNGSMSHYLAQMSTLNVILLGVSYGDAIHILSLYGMVPDIAAALMPLCEAFGSIAPSPNHKTTIFGEVSVYSVFSCAFLCLLRLWKFYKPPQEYCLAGRGGSVRLELTLDYLLLMRNNRIELSNSSAASRDTCNNMGSVNEATTQSVYIDYFPKLRAWYFQNQACIASTLSGLCNKNPVHQVANKILSMICHKMNKGGVASGNLSSNSGSSVSGSTVNASDDSYQRPMLPAWELLEAVPFVLEAVLTACAHGRLSSRDLTTSLRGLVDFLPASLAAIVSYFSAEITRGIWKTVPMNGTEWPSPGAALHSIEAEIKEILASAGVQIHSCYPRGVPPMLPLPMAALVSLTITFKLDRSLEYIHAIIGQALENCAGGSSWPSMPIIGALWTQKVRRWHDFIVLSCMRSPFGRDKDAVAQLIQSCFSSFLQSSSSAADITANRGVGALLGDSITNQGLRLPMAPGFIYLRTCRTFHDTYFVSEVILKQVIEWAHKLANGWSFNGPPQLKSGRTPLSCAASMAHQVAMLGGGLLCIAGGPLVVQVLYEDSLPTLLLSAREESLKDPGPVSSTLQGYAMANMLFFCGSLLWGADRTSPVMKLSFLSRRPRVVGTHMDFIAGVLDGHILLGCDPGTWKAYVSRFVFLVVKFVPCWLRDIKLDTLKKIAAGLRSWHEHDLALSLLERGGPQAISAVGYFGYSAFRPYQREIIQKVLDGRDCLVVMATGSGKSICYQIPPLVTKKTAVVVSPLLSLMQDQVMSLKQKGVKSEYLGSTQTNSSASREAENGMFDVLYMTPEKAISLPPRFWSNLQAAGICLLAVDEAHCISEWGHDFRVEYKQLHSLRDLLVGVPFVALTATATERVRGDISSSLTLSNPHIVVGSFDRPNLFYGVKSCNRSMSFIDELVKDVSKRSTKGESTIIYCTTIRETEQLHEALVTAGIKSGIYHGQMGSRAREESHRSFIRDEVLVMVATIAFGMGIDKPDVRCVIHYGCPKSLESYYQESGRCGRDGLPSVCWLYYQRSDFTKADFYCSDAKNATQKKAIMDSFMAAQKYCMLASCRRRVLLQYFGEQRNTDCGNCDNCTAVKNERDLSKEAFLLLSCIKSCGGRWGLNLPIDVLRGSRAKKIVDNNYDKLQMHGRGKDYPPNWWKALGGLLIAHDYLKETVRDTYRSVSVSPKGAKFLSTADKMDGTPLVLQLTAEMIDLEESSTSQQKESSLNPVPTLESEKFSEDEMKLYQKLLNVRMDLAQNIGTAPYAICGDQTLRHFAKMRPSTGARLANIDGVNQHFISRFSGIFIQNITRLSKELNLALDDSPAVEDVAAVPKPVLKNNLPGNLADAKSTAWELFQKHEYSFLKIAYFRRAVPIKEQTVIGYILDAARDGYELDWSRFCREVGLTSEIASGIRLAIAKVGSSEKLKPIKEELPENVSYDMIKTFLTMEKGGFSEQIFGNVPTDGVPSGAVSHASEAGENGDKGDFVPVADACDSNPSSKRGQTDNMIASTDEPAMKLQKIQEHEIDSTGTTSATEETILELVGSRDGISLEDVAEHFKGSNRESVVEILNGLECEFLIYKKNGRYHIL</sequence>
<comment type="caution">
    <text evidence="13">The sequence shown here is derived from an EMBL/GenBank/DDBJ whole genome shotgun (WGS) entry which is preliminary data.</text>
</comment>
<dbReference type="PROSITE" id="PS51192">
    <property type="entry name" value="HELICASE_ATP_BIND_1"/>
    <property type="match status" value="1"/>
</dbReference>
<dbReference type="GO" id="GO:0016592">
    <property type="term" value="C:mediator complex"/>
    <property type="evidence" value="ECO:0007669"/>
    <property type="project" value="InterPro"/>
</dbReference>
<dbReference type="SUPFAM" id="SSF47819">
    <property type="entry name" value="HRDC-like"/>
    <property type="match status" value="1"/>
</dbReference>
<dbReference type="InterPro" id="IPR032284">
    <property type="entry name" value="RecQ_Zn-bd"/>
</dbReference>
<dbReference type="NCBIfam" id="TIGR00614">
    <property type="entry name" value="recQ_fam"/>
    <property type="match status" value="1"/>
</dbReference>
<dbReference type="GO" id="GO:0006310">
    <property type="term" value="P:DNA recombination"/>
    <property type="evidence" value="ECO:0007669"/>
    <property type="project" value="InterPro"/>
</dbReference>
<dbReference type="InterPro" id="IPR036388">
    <property type="entry name" value="WH-like_DNA-bd_sf"/>
</dbReference>
<dbReference type="InterPro" id="IPR027417">
    <property type="entry name" value="P-loop_NTPase"/>
</dbReference>
<evidence type="ECO:0000313" key="13">
    <source>
        <dbReference type="EMBL" id="TVU37221.1"/>
    </source>
</evidence>
<dbReference type="InterPro" id="IPR018982">
    <property type="entry name" value="RQC_domain"/>
</dbReference>
<dbReference type="InterPro" id="IPR036390">
    <property type="entry name" value="WH_DNA-bd_sf"/>
</dbReference>
<protein>
    <recommendedName>
        <fullName evidence="8">DNA 3'-5' helicase</fullName>
        <ecNumber evidence="8">5.6.2.4</ecNumber>
    </recommendedName>
</protein>
<comment type="catalytic activity">
    <reaction evidence="7">
        <text>Couples ATP hydrolysis with the unwinding of duplex DNA by translocating in the 3'-5' direction.</text>
        <dbReference type="EC" id="5.6.2.4"/>
    </reaction>
</comment>
<comment type="similarity">
    <text evidence="2">Belongs to the helicase family. RecQ subfamily.</text>
</comment>
<dbReference type="SMART" id="SM00341">
    <property type="entry name" value="HRDC"/>
    <property type="match status" value="1"/>
</dbReference>
<dbReference type="GO" id="GO:0003677">
    <property type="term" value="F:DNA binding"/>
    <property type="evidence" value="ECO:0007669"/>
    <property type="project" value="UniProtKB-KW"/>
</dbReference>